<dbReference type="EMBL" id="SMMG02000006">
    <property type="protein sequence ID" value="KAA3470719.1"/>
    <property type="molecule type" value="Genomic_DNA"/>
</dbReference>
<gene>
    <name evidence="1" type="ORF">EPI10_016405</name>
</gene>
<keyword evidence="2" id="KW-1185">Reference proteome</keyword>
<protein>
    <submittedName>
        <fullName evidence="1">Gag-asp_proteas domain-containing protein</fullName>
    </submittedName>
</protein>
<organism evidence="1 2">
    <name type="scientific">Gossypium australe</name>
    <dbReference type="NCBI Taxonomy" id="47621"/>
    <lineage>
        <taxon>Eukaryota</taxon>
        <taxon>Viridiplantae</taxon>
        <taxon>Streptophyta</taxon>
        <taxon>Embryophyta</taxon>
        <taxon>Tracheophyta</taxon>
        <taxon>Spermatophyta</taxon>
        <taxon>Magnoliopsida</taxon>
        <taxon>eudicotyledons</taxon>
        <taxon>Gunneridae</taxon>
        <taxon>Pentapetalae</taxon>
        <taxon>rosids</taxon>
        <taxon>malvids</taxon>
        <taxon>Malvales</taxon>
        <taxon>Malvaceae</taxon>
        <taxon>Malvoideae</taxon>
        <taxon>Gossypium</taxon>
    </lineage>
</organism>
<dbReference type="AlphaFoldDB" id="A0A5B6VN05"/>
<comment type="caution">
    <text evidence="1">The sequence shown here is derived from an EMBL/GenBank/DDBJ whole genome shotgun (WGS) entry which is preliminary data.</text>
</comment>
<reference evidence="2" key="1">
    <citation type="journal article" date="2019" name="Plant Biotechnol. J.">
        <title>Genome sequencing of the Australian wild diploid species Gossypium australe highlights disease resistance and delayed gland morphogenesis.</title>
        <authorList>
            <person name="Cai Y."/>
            <person name="Cai X."/>
            <person name="Wang Q."/>
            <person name="Wang P."/>
            <person name="Zhang Y."/>
            <person name="Cai C."/>
            <person name="Xu Y."/>
            <person name="Wang K."/>
            <person name="Zhou Z."/>
            <person name="Wang C."/>
            <person name="Geng S."/>
            <person name="Li B."/>
            <person name="Dong Q."/>
            <person name="Hou Y."/>
            <person name="Wang H."/>
            <person name="Ai P."/>
            <person name="Liu Z."/>
            <person name="Yi F."/>
            <person name="Sun M."/>
            <person name="An G."/>
            <person name="Cheng J."/>
            <person name="Zhang Y."/>
            <person name="Shi Q."/>
            <person name="Xie Y."/>
            <person name="Shi X."/>
            <person name="Chang Y."/>
            <person name="Huang F."/>
            <person name="Chen Y."/>
            <person name="Hong S."/>
            <person name="Mi L."/>
            <person name="Sun Q."/>
            <person name="Zhang L."/>
            <person name="Zhou B."/>
            <person name="Peng R."/>
            <person name="Zhang X."/>
            <person name="Liu F."/>
        </authorList>
    </citation>
    <scope>NUCLEOTIDE SEQUENCE [LARGE SCALE GENOMIC DNA]</scope>
    <source>
        <strain evidence="2">cv. PA1801</strain>
    </source>
</reference>
<proteinExistence type="predicted"/>
<sequence length="115" mass="13361">MKRPTTVQEMKSTKLSCIYCREDHVFDECPSNQISVYYMRNFNRNNNPYSNTYNPGWKQHLNFSWNNQRVGNSNNNVQQNSASSSSAIETLLKEYMAKNDVAIQNQVTSLRALEN</sequence>
<evidence type="ECO:0000313" key="2">
    <source>
        <dbReference type="Proteomes" id="UP000325315"/>
    </source>
</evidence>
<name>A0A5B6VN05_9ROSI</name>
<accession>A0A5B6VN05</accession>
<evidence type="ECO:0000313" key="1">
    <source>
        <dbReference type="EMBL" id="KAA3470719.1"/>
    </source>
</evidence>
<dbReference type="Proteomes" id="UP000325315">
    <property type="component" value="Unassembled WGS sequence"/>
</dbReference>